<gene>
    <name evidence="2" type="ORF">KCG49_04170</name>
</gene>
<proteinExistence type="predicted"/>
<keyword evidence="1" id="KW-0732">Signal</keyword>
<dbReference type="EMBL" id="JAGSPD010000003">
    <property type="protein sequence ID" value="MBV7268389.1"/>
    <property type="molecule type" value="Genomic_DNA"/>
</dbReference>
<organism evidence="2 3">
    <name type="scientific">Winogradskyella luteola</name>
    <dbReference type="NCBI Taxonomy" id="2828330"/>
    <lineage>
        <taxon>Bacteria</taxon>
        <taxon>Pseudomonadati</taxon>
        <taxon>Bacteroidota</taxon>
        <taxon>Flavobacteriia</taxon>
        <taxon>Flavobacteriales</taxon>
        <taxon>Flavobacteriaceae</taxon>
        <taxon>Winogradskyella</taxon>
    </lineage>
</organism>
<protein>
    <submittedName>
        <fullName evidence="2">Uncharacterized protein</fullName>
    </submittedName>
</protein>
<name>A0A9X1JP59_9FLAO</name>
<dbReference type="RefSeq" id="WP_218544944.1">
    <property type="nucleotide sequence ID" value="NZ_JAGSPD010000003.1"/>
</dbReference>
<sequence length="137" mass="15361">MKTSLLTLALLVMGFAQAQDLQTIYKDKIKSRSTTEVLKEGLSQIEDLCAIEPQEKCNKAKASALYLIADDYYNAALQVAMVELELSVPILKKAVNYYNEAEALKPIDEFSASDRFLLSSGKKNFEEFTDVKLLLEN</sequence>
<reference evidence="2" key="1">
    <citation type="submission" date="2021-04" db="EMBL/GenBank/DDBJ databases">
        <authorList>
            <person name="Pira H."/>
            <person name="Risdian C."/>
            <person name="Wink J."/>
        </authorList>
    </citation>
    <scope>NUCLEOTIDE SEQUENCE</scope>
    <source>
        <strain evidence="2">WHY3</strain>
    </source>
</reference>
<accession>A0A9X1JP59</accession>
<dbReference type="Proteomes" id="UP001138894">
    <property type="component" value="Unassembled WGS sequence"/>
</dbReference>
<comment type="caution">
    <text evidence="2">The sequence shown here is derived from an EMBL/GenBank/DDBJ whole genome shotgun (WGS) entry which is preliminary data.</text>
</comment>
<keyword evidence="3" id="KW-1185">Reference proteome</keyword>
<feature type="signal peptide" evidence="1">
    <location>
        <begin position="1"/>
        <end position="18"/>
    </location>
</feature>
<feature type="chain" id="PRO_5040720555" evidence="1">
    <location>
        <begin position="19"/>
        <end position="137"/>
    </location>
</feature>
<evidence type="ECO:0000256" key="1">
    <source>
        <dbReference type="SAM" id="SignalP"/>
    </source>
</evidence>
<evidence type="ECO:0000313" key="2">
    <source>
        <dbReference type="EMBL" id="MBV7268389.1"/>
    </source>
</evidence>
<dbReference type="AlphaFoldDB" id="A0A9X1JP59"/>
<evidence type="ECO:0000313" key="3">
    <source>
        <dbReference type="Proteomes" id="UP001138894"/>
    </source>
</evidence>